<organism evidence="1 2">
    <name type="scientific">Streptomonospora litoralis</name>
    <dbReference type="NCBI Taxonomy" id="2498135"/>
    <lineage>
        <taxon>Bacteria</taxon>
        <taxon>Bacillati</taxon>
        <taxon>Actinomycetota</taxon>
        <taxon>Actinomycetes</taxon>
        <taxon>Streptosporangiales</taxon>
        <taxon>Nocardiopsidaceae</taxon>
        <taxon>Streptomonospora</taxon>
    </lineage>
</organism>
<reference evidence="1 2" key="1">
    <citation type="submission" date="2019-02" db="EMBL/GenBank/DDBJ databases">
        <authorList>
            <person name="Khodamoradi S."/>
            <person name="Hahnke R.L."/>
            <person name="Kaempfer P."/>
            <person name="Schumann P."/>
            <person name="Rohde M."/>
            <person name="Steinert M."/>
            <person name="Luzhetskyy A."/>
            <person name="Wink J."/>
            <person name="Ruckert C."/>
        </authorList>
    </citation>
    <scope>NUCLEOTIDE SEQUENCE [LARGE SCALE GENOMIC DNA]</scope>
    <source>
        <strain evidence="1 2">M2</strain>
    </source>
</reference>
<proteinExistence type="predicted"/>
<evidence type="ECO:0000313" key="1">
    <source>
        <dbReference type="EMBL" id="QBI55443.1"/>
    </source>
</evidence>
<evidence type="ECO:0000313" key="2">
    <source>
        <dbReference type="Proteomes" id="UP000292235"/>
    </source>
</evidence>
<accession>A0A4P6Q4D6</accession>
<dbReference type="KEGG" id="strr:EKD16_18395"/>
<name>A0A4P6Q4D6_9ACTN</name>
<dbReference type="EMBL" id="CP036455">
    <property type="protein sequence ID" value="QBI55443.1"/>
    <property type="molecule type" value="Genomic_DNA"/>
</dbReference>
<dbReference type="Proteomes" id="UP000292235">
    <property type="component" value="Chromosome"/>
</dbReference>
<protein>
    <submittedName>
        <fullName evidence="1">Uncharacterized protein</fullName>
    </submittedName>
</protein>
<sequence length="122" mass="13248">MSRSMAGVCFNGGTWSISTTERSRGGSVSKNYKYNLTHYGTDPFYKSTTRVNYRSGQTTTSRWSRGRGYSVNTYSTYGRGGGGGGSSAKPAVDPYANNSHECGSRWPEFADCSLYSLSGKLC</sequence>
<keyword evidence="2" id="KW-1185">Reference proteome</keyword>
<dbReference type="AlphaFoldDB" id="A0A4P6Q4D6"/>
<gene>
    <name evidence="1" type="ORF">EKD16_18395</name>
</gene>